<dbReference type="GO" id="GO:0045259">
    <property type="term" value="C:proton-transporting ATP synthase complex"/>
    <property type="evidence" value="ECO:0007669"/>
    <property type="project" value="UniProtKB-KW"/>
</dbReference>
<keyword evidence="13 18" id="KW-0446">Lipid-binding</keyword>
<keyword evidence="21" id="KW-1185">Reference proteome</keyword>
<dbReference type="NCBIfam" id="NF005608">
    <property type="entry name" value="PRK07354.1"/>
    <property type="match status" value="1"/>
</dbReference>
<comment type="subcellular location">
    <subcellularLocation>
        <location evidence="2">Membrane</location>
        <topology evidence="2">Multi-pass membrane protein</topology>
    </subcellularLocation>
</comment>
<dbReference type="GO" id="GO:0015986">
    <property type="term" value="P:proton motive force-driven ATP synthesis"/>
    <property type="evidence" value="ECO:0007669"/>
    <property type="project" value="InterPro"/>
</dbReference>
<evidence type="ECO:0000256" key="15">
    <source>
        <dbReference type="ARBA" id="ARBA00023310"/>
    </source>
</evidence>
<evidence type="ECO:0000256" key="3">
    <source>
        <dbReference type="ARBA" id="ARBA00006704"/>
    </source>
</evidence>
<evidence type="ECO:0000256" key="12">
    <source>
        <dbReference type="ARBA" id="ARBA00023078"/>
    </source>
</evidence>
<comment type="caution">
    <text evidence="18">Lacks conserved residue(s) required for the propagation of feature annotation.</text>
</comment>
<sequence length="81" mass="8202">MNPLISTTSVIAVGLAIGIASIGPGVGQGTATGQAVEGIARQPNAKGKIRGTLLLSLAFIEALTIYRLVIALALLFANPFV</sequence>
<dbReference type="InterPro" id="IPR038662">
    <property type="entry name" value="ATP_synth_F0_csu_sf"/>
</dbReference>
<dbReference type="eggNOG" id="KOG0232">
    <property type="taxonomic scope" value="Eukaryota"/>
</dbReference>
<gene>
    <name evidence="20" type="ORF">B456_004G111200</name>
</gene>
<evidence type="ECO:0000256" key="10">
    <source>
        <dbReference type="ARBA" id="ARBA00022989"/>
    </source>
</evidence>
<evidence type="ECO:0000256" key="18">
    <source>
        <dbReference type="RuleBase" id="RU004221"/>
    </source>
</evidence>
<accession>A0A0D2R2P0</accession>
<evidence type="ECO:0000256" key="13">
    <source>
        <dbReference type="ARBA" id="ARBA00023121"/>
    </source>
</evidence>
<evidence type="ECO:0000313" key="20">
    <source>
        <dbReference type="EMBL" id="KJB23716.1"/>
    </source>
</evidence>
<dbReference type="PRINTS" id="PR00124">
    <property type="entry name" value="ATPASEC"/>
</dbReference>
<proteinExistence type="inferred from homology"/>
<evidence type="ECO:0000256" key="16">
    <source>
        <dbReference type="ARBA" id="ARBA00025198"/>
    </source>
</evidence>
<dbReference type="PANTHER" id="PTHR10031:SF48">
    <property type="entry name" value="ATP SYNTHASE SUBUNIT C, CHLOROPLASTIC"/>
    <property type="match status" value="1"/>
</dbReference>
<evidence type="ECO:0000256" key="5">
    <source>
        <dbReference type="ARBA" id="ARBA00020939"/>
    </source>
</evidence>
<dbReference type="Gramene" id="KJB23716">
    <property type="protein sequence ID" value="KJB23716"/>
    <property type="gene ID" value="B456_004G111200"/>
</dbReference>
<keyword evidence="15" id="KW-0066">ATP synthesis</keyword>
<dbReference type="PROSITE" id="PS00605">
    <property type="entry name" value="ATPASE_C"/>
    <property type="match status" value="1"/>
</dbReference>
<dbReference type="FunFam" id="1.20.20.10:FF:000001">
    <property type="entry name" value="ATP synthase subunit c, chloroplastic"/>
    <property type="match status" value="1"/>
</dbReference>
<evidence type="ECO:0000256" key="11">
    <source>
        <dbReference type="ARBA" id="ARBA00023065"/>
    </source>
</evidence>
<dbReference type="OMA" id="FQEDAKY"/>
<feature type="domain" description="V-ATPase proteolipid subunit C-like" evidence="19">
    <location>
        <begin position="11"/>
        <end position="73"/>
    </location>
</feature>
<evidence type="ECO:0000256" key="1">
    <source>
        <dbReference type="ARBA" id="ARBA00002351"/>
    </source>
</evidence>
<keyword evidence="11 18" id="KW-0406">Ion transport</keyword>
<reference evidence="20 21" key="1">
    <citation type="journal article" date="2012" name="Nature">
        <title>Repeated polyploidization of Gossypium genomes and the evolution of spinnable cotton fibres.</title>
        <authorList>
            <person name="Paterson A.H."/>
            <person name="Wendel J.F."/>
            <person name="Gundlach H."/>
            <person name="Guo H."/>
            <person name="Jenkins J."/>
            <person name="Jin D."/>
            <person name="Llewellyn D."/>
            <person name="Showmaker K.C."/>
            <person name="Shu S."/>
            <person name="Udall J."/>
            <person name="Yoo M.J."/>
            <person name="Byers R."/>
            <person name="Chen W."/>
            <person name="Doron-Faigenboim A."/>
            <person name="Duke M.V."/>
            <person name="Gong L."/>
            <person name="Grimwood J."/>
            <person name="Grover C."/>
            <person name="Grupp K."/>
            <person name="Hu G."/>
            <person name="Lee T.H."/>
            <person name="Li J."/>
            <person name="Lin L."/>
            <person name="Liu T."/>
            <person name="Marler B.S."/>
            <person name="Page J.T."/>
            <person name="Roberts A.W."/>
            <person name="Romanel E."/>
            <person name="Sanders W.S."/>
            <person name="Szadkowski E."/>
            <person name="Tan X."/>
            <person name="Tang H."/>
            <person name="Xu C."/>
            <person name="Wang J."/>
            <person name="Wang Z."/>
            <person name="Zhang D."/>
            <person name="Zhang L."/>
            <person name="Ashrafi H."/>
            <person name="Bedon F."/>
            <person name="Bowers J.E."/>
            <person name="Brubaker C.L."/>
            <person name="Chee P.W."/>
            <person name="Das S."/>
            <person name="Gingle A.R."/>
            <person name="Haigler C.H."/>
            <person name="Harker D."/>
            <person name="Hoffmann L.V."/>
            <person name="Hovav R."/>
            <person name="Jones D.C."/>
            <person name="Lemke C."/>
            <person name="Mansoor S."/>
            <person name="ur Rahman M."/>
            <person name="Rainville L.N."/>
            <person name="Rambani A."/>
            <person name="Reddy U.K."/>
            <person name="Rong J.K."/>
            <person name="Saranga Y."/>
            <person name="Scheffler B.E."/>
            <person name="Scheffler J.A."/>
            <person name="Stelly D.M."/>
            <person name="Triplett B.A."/>
            <person name="Van Deynze A."/>
            <person name="Vaslin M.F."/>
            <person name="Waghmare V.N."/>
            <person name="Walford S.A."/>
            <person name="Wright R.J."/>
            <person name="Zaki E.A."/>
            <person name="Zhang T."/>
            <person name="Dennis E.S."/>
            <person name="Mayer K.F."/>
            <person name="Peterson D.G."/>
            <person name="Rokhsar D.S."/>
            <person name="Wang X."/>
            <person name="Schmutz J."/>
        </authorList>
    </citation>
    <scope>NUCLEOTIDE SEQUENCE [LARGE SCALE GENOMIC DNA]</scope>
</reference>
<dbReference type="Pfam" id="PF00137">
    <property type="entry name" value="ATP-synt_C"/>
    <property type="match status" value="1"/>
</dbReference>
<protein>
    <recommendedName>
        <fullName evidence="5">ATP synthase subunit C, plastid</fullName>
    </recommendedName>
    <alternativeName>
        <fullName evidence="17">ATP synthase F0 sector subunit C</fullName>
    </alternativeName>
</protein>
<dbReference type="InterPro" id="IPR000454">
    <property type="entry name" value="ATP_synth_F0_csu"/>
</dbReference>
<evidence type="ECO:0000256" key="2">
    <source>
        <dbReference type="ARBA" id="ARBA00004141"/>
    </source>
</evidence>
<dbReference type="PANTHER" id="PTHR10031">
    <property type="entry name" value="ATP SYNTHASE LIPID-BINDING PROTEIN, MITOCHONDRIAL"/>
    <property type="match status" value="1"/>
</dbReference>
<dbReference type="GO" id="GO:0015078">
    <property type="term" value="F:proton transmembrane transporter activity"/>
    <property type="evidence" value="ECO:0007669"/>
    <property type="project" value="InterPro"/>
</dbReference>
<dbReference type="GO" id="GO:0033177">
    <property type="term" value="C:proton-transporting two-sector ATPase complex, proton-transporting domain"/>
    <property type="evidence" value="ECO:0007669"/>
    <property type="project" value="InterPro"/>
</dbReference>
<keyword evidence="10 18" id="KW-1133">Transmembrane helix</keyword>
<keyword evidence="7" id="KW-0138">CF(0)</keyword>
<dbReference type="STRING" id="29730.A0A0D2R2P0"/>
<keyword evidence="9 18" id="KW-0375">Hydrogen ion transport</keyword>
<organism evidence="20 21">
    <name type="scientific">Gossypium raimondii</name>
    <name type="common">Peruvian cotton</name>
    <name type="synonym">Gossypium klotzschianum subsp. raimondii</name>
    <dbReference type="NCBI Taxonomy" id="29730"/>
    <lineage>
        <taxon>Eukaryota</taxon>
        <taxon>Viridiplantae</taxon>
        <taxon>Streptophyta</taxon>
        <taxon>Embryophyta</taxon>
        <taxon>Tracheophyta</taxon>
        <taxon>Spermatophyta</taxon>
        <taxon>Magnoliopsida</taxon>
        <taxon>eudicotyledons</taxon>
        <taxon>Gunneridae</taxon>
        <taxon>Pentapetalae</taxon>
        <taxon>rosids</taxon>
        <taxon>malvids</taxon>
        <taxon>Malvales</taxon>
        <taxon>Malvaceae</taxon>
        <taxon>Malvoideae</taxon>
        <taxon>Gossypium</taxon>
    </lineage>
</organism>
<evidence type="ECO:0000256" key="9">
    <source>
        <dbReference type="ARBA" id="ARBA00022781"/>
    </source>
</evidence>
<dbReference type="InterPro" id="IPR020537">
    <property type="entry name" value="ATP_synth_F0_csu_DDCD_BS"/>
</dbReference>
<evidence type="ECO:0000256" key="8">
    <source>
        <dbReference type="ARBA" id="ARBA00022692"/>
    </source>
</evidence>
<dbReference type="SUPFAM" id="SSF81333">
    <property type="entry name" value="F1F0 ATP synthase subunit C"/>
    <property type="match status" value="1"/>
</dbReference>
<feature type="transmembrane region" description="Helical" evidence="18">
    <location>
        <begin position="51"/>
        <end position="77"/>
    </location>
</feature>
<comment type="similarity">
    <text evidence="3 18">Belongs to the ATPase C chain family.</text>
</comment>
<evidence type="ECO:0000256" key="4">
    <source>
        <dbReference type="ARBA" id="ARBA00011648"/>
    </source>
</evidence>
<evidence type="ECO:0000256" key="17">
    <source>
        <dbReference type="ARBA" id="ARBA00032869"/>
    </source>
</evidence>
<dbReference type="NCBIfam" id="TIGR01260">
    <property type="entry name" value="ATP_synt_c"/>
    <property type="match status" value="1"/>
</dbReference>
<dbReference type="GO" id="GO:0008289">
    <property type="term" value="F:lipid binding"/>
    <property type="evidence" value="ECO:0007669"/>
    <property type="project" value="UniProtKB-KW"/>
</dbReference>
<dbReference type="InterPro" id="IPR035921">
    <property type="entry name" value="F/V-ATP_Csub_sf"/>
</dbReference>
<dbReference type="InterPro" id="IPR002379">
    <property type="entry name" value="ATPase_proteolipid_c-like_dom"/>
</dbReference>
<keyword evidence="6 18" id="KW-0813">Transport</keyword>
<comment type="function">
    <text evidence="1">This protein is one of the chains of the nonenzymatic membrane component (F0) of mitochondrial ATPase.</text>
</comment>
<evidence type="ECO:0000259" key="19">
    <source>
        <dbReference type="Pfam" id="PF00137"/>
    </source>
</evidence>
<dbReference type="CDD" id="cd18183">
    <property type="entry name" value="ATP-synt_Fo_c_ATPH"/>
    <property type="match status" value="1"/>
</dbReference>
<evidence type="ECO:0000256" key="7">
    <source>
        <dbReference type="ARBA" id="ARBA00022547"/>
    </source>
</evidence>
<comment type="subunit">
    <text evidence="4">F-type ATPases have 2 components, CF(1) - the catalytic core - and CF(0) - the membrane proton channel. CF(1) has five subunits: alpha(3), beta(3), gamma(1), delta(1), epsilon(1). CF(0) has three main subunits: a, b and c.</text>
</comment>
<dbReference type="HAMAP" id="MF_01396">
    <property type="entry name" value="ATP_synth_c_bact"/>
    <property type="match status" value="1"/>
</dbReference>
<keyword evidence="14 18" id="KW-0472">Membrane</keyword>
<evidence type="ECO:0000256" key="14">
    <source>
        <dbReference type="ARBA" id="ARBA00023136"/>
    </source>
</evidence>
<keyword evidence="12" id="KW-0793">Thylakoid</keyword>
<dbReference type="InterPro" id="IPR005953">
    <property type="entry name" value="ATP_synth_csu_bac/chlpt"/>
</dbReference>
<comment type="function">
    <text evidence="16">F(1)F(0) ATP synthase produces ATP from ADP in the presence of a proton or sodium gradient. F-type ATPases consist of two structural domains, F(1) containing the extramembraneous catalytic core and F(0) containing the membrane proton channel, linked together by a central stalk and a peripheral stalk. During catalysis, ATP synthesis in the catalytic domain of F(1) is coupled via a rotary mechanism of the central stalk subunits to proton translocation.</text>
</comment>
<evidence type="ECO:0000256" key="6">
    <source>
        <dbReference type="ARBA" id="ARBA00022448"/>
    </source>
</evidence>
<dbReference type="EMBL" id="CM001743">
    <property type="protein sequence ID" value="KJB23716.1"/>
    <property type="molecule type" value="Genomic_DNA"/>
</dbReference>
<name>A0A0D2R2P0_GOSRA</name>
<dbReference type="AlphaFoldDB" id="A0A0D2R2P0"/>
<dbReference type="Proteomes" id="UP000032304">
    <property type="component" value="Chromosome 4"/>
</dbReference>
<evidence type="ECO:0000313" key="21">
    <source>
        <dbReference type="Proteomes" id="UP000032304"/>
    </source>
</evidence>
<dbReference type="Gene3D" id="1.20.20.10">
    <property type="entry name" value="F1F0 ATP synthase subunit C"/>
    <property type="match status" value="1"/>
</dbReference>
<dbReference type="GO" id="GO:0009535">
    <property type="term" value="C:chloroplast thylakoid membrane"/>
    <property type="evidence" value="ECO:0007669"/>
    <property type="project" value="TreeGrafter"/>
</dbReference>
<keyword evidence="8 18" id="KW-0812">Transmembrane</keyword>